<proteinExistence type="predicted"/>
<gene>
    <name evidence="1" type="ORF">COY90_03985</name>
</gene>
<organism evidence="1 2">
    <name type="scientific">Candidatus Roizmanbacteria bacterium CG_4_10_14_0_8_um_filter_39_9</name>
    <dbReference type="NCBI Taxonomy" id="1974829"/>
    <lineage>
        <taxon>Bacteria</taxon>
        <taxon>Candidatus Roizmaniibacteriota</taxon>
    </lineage>
</organism>
<evidence type="ECO:0000313" key="2">
    <source>
        <dbReference type="Proteomes" id="UP000230108"/>
    </source>
</evidence>
<dbReference type="Gene3D" id="3.40.50.150">
    <property type="entry name" value="Vaccinia Virus protein VP39"/>
    <property type="match status" value="1"/>
</dbReference>
<sequence length="187" mass="21731">MILALIVFFLILTAVIIFAFPQFSPIPYYPSNMKDKAMILKGLNISNDQTIIDLGAGDGVVIFEAAYEALKKHKNTHFIALDINPILIGIMWIKWLFHPNRNNIKIVWGDMFKINFRYLTTNYQLPACRQARPTTFYLYISPWLIEKAVSHVNSQFPKARFVSYFYPIKSTKKSEKVFHGVHSLYTY</sequence>
<dbReference type="EMBL" id="PFLF01000085">
    <property type="protein sequence ID" value="PIY68811.1"/>
    <property type="molecule type" value="Genomic_DNA"/>
</dbReference>
<dbReference type="CDD" id="cd02440">
    <property type="entry name" value="AdoMet_MTases"/>
    <property type="match status" value="1"/>
</dbReference>
<dbReference type="AlphaFoldDB" id="A0A2M7QC63"/>
<dbReference type="InterPro" id="IPR029063">
    <property type="entry name" value="SAM-dependent_MTases_sf"/>
</dbReference>
<comment type="caution">
    <text evidence="1">The sequence shown here is derived from an EMBL/GenBank/DDBJ whole genome shotgun (WGS) entry which is preliminary data.</text>
</comment>
<dbReference type="SUPFAM" id="SSF53335">
    <property type="entry name" value="S-adenosyl-L-methionine-dependent methyltransferases"/>
    <property type="match status" value="1"/>
</dbReference>
<name>A0A2M7QC63_9BACT</name>
<evidence type="ECO:0000313" key="1">
    <source>
        <dbReference type="EMBL" id="PIY68811.1"/>
    </source>
</evidence>
<dbReference type="Proteomes" id="UP000230108">
    <property type="component" value="Unassembled WGS sequence"/>
</dbReference>
<protein>
    <recommendedName>
        <fullName evidence="3">Methyltransferase domain-containing protein</fullName>
    </recommendedName>
</protein>
<evidence type="ECO:0008006" key="3">
    <source>
        <dbReference type="Google" id="ProtNLM"/>
    </source>
</evidence>
<accession>A0A2M7QC63</accession>
<reference evidence="2" key="1">
    <citation type="submission" date="2017-09" db="EMBL/GenBank/DDBJ databases">
        <title>Depth-based differentiation of microbial function through sediment-hosted aquifers and enrichment of novel symbionts in the deep terrestrial subsurface.</title>
        <authorList>
            <person name="Probst A.J."/>
            <person name="Ladd B."/>
            <person name="Jarett J.K."/>
            <person name="Geller-Mcgrath D.E."/>
            <person name="Sieber C.M.K."/>
            <person name="Emerson J.B."/>
            <person name="Anantharaman K."/>
            <person name="Thomas B.C."/>
            <person name="Malmstrom R."/>
            <person name="Stieglmeier M."/>
            <person name="Klingl A."/>
            <person name="Woyke T."/>
            <person name="Ryan C.M."/>
            <person name="Banfield J.F."/>
        </authorList>
    </citation>
    <scope>NUCLEOTIDE SEQUENCE [LARGE SCALE GENOMIC DNA]</scope>
</reference>